<keyword evidence="2" id="KW-1185">Reference proteome</keyword>
<dbReference type="EMBL" id="CP144913">
    <property type="protein sequence ID" value="WXB77943.1"/>
    <property type="molecule type" value="Genomic_DNA"/>
</dbReference>
<name>A0ABZ2MLU8_9MICO</name>
<proteinExistence type="predicted"/>
<dbReference type="RefSeq" id="WP_338752291.1">
    <property type="nucleotide sequence ID" value="NZ_CP144913.1"/>
</dbReference>
<organism evidence="1 2">
    <name type="scientific">Janibacter alittae</name>
    <dbReference type="NCBI Taxonomy" id="3115209"/>
    <lineage>
        <taxon>Bacteria</taxon>
        <taxon>Bacillati</taxon>
        <taxon>Actinomycetota</taxon>
        <taxon>Actinomycetes</taxon>
        <taxon>Micrococcales</taxon>
        <taxon>Intrasporangiaceae</taxon>
        <taxon>Janibacter</taxon>
    </lineage>
</organism>
<protein>
    <recommendedName>
        <fullName evidence="3">Restriction endonuclease</fullName>
    </recommendedName>
</protein>
<dbReference type="Proteomes" id="UP001382727">
    <property type="component" value="Chromosome"/>
</dbReference>
<evidence type="ECO:0008006" key="3">
    <source>
        <dbReference type="Google" id="ProtNLM"/>
    </source>
</evidence>
<reference evidence="1 2" key="1">
    <citation type="submission" date="2024-02" db="EMBL/GenBank/DDBJ databases">
        <title>Janibacter sp. nov., isolated from gut of marine sandworm.</title>
        <authorList>
            <person name="Kim B."/>
            <person name="Jun M.O."/>
            <person name="Shin N.-R."/>
        </authorList>
    </citation>
    <scope>NUCLEOTIDE SEQUENCE [LARGE SCALE GENOMIC DNA]</scope>
    <source>
        <strain evidence="1 2">A1S7</strain>
    </source>
</reference>
<evidence type="ECO:0000313" key="1">
    <source>
        <dbReference type="EMBL" id="WXB77943.1"/>
    </source>
</evidence>
<sequence length="312" mass="34832">MTLSDPLQGIPALPSGDDFEGFVWSLLQRRYPPEKLRYFPAAMGGDKGLEGFSTDGIGYQCYADKDSLTLRARTDKQKAKLTRDTNKLTKNKDALISLLDGTVLDHYFLIVPQYHSTEVIEHANKRATLVRSWGLPFISDKFAIAPKTPQDYQGQYQAALLDAAAQVVLAEPTVSDVAVEDFGGKEPELATTLLEKLERLKDHHPAADVDVMRASLTRWFLAKEEMMEALRGMPQTREAVEAQRRLRQGALEFENGFAVTQPHNRVIQLVADYAKQLEARVAGLKAGDAERLSRGQTGEWLMRCPLEFQAAP</sequence>
<gene>
    <name evidence="1" type="ORF">V1351_07700</name>
</gene>
<evidence type="ECO:0000313" key="2">
    <source>
        <dbReference type="Proteomes" id="UP001382727"/>
    </source>
</evidence>
<accession>A0ABZ2MLU8</accession>